<keyword evidence="9" id="KW-0812">Transmembrane</keyword>
<keyword evidence="9" id="KW-1133">Transmembrane helix</keyword>
<sequence>MNYIYASIICYAVYFIHFLVFLFDALWERPTHSFVKLFGLHIRCDLHDFEGLPASHAWRWKTAGLWRARLLTKAQCCGVVASIVERSDRVELLLDDGTALVKAVLWGEGVHAQVALGDLVHVEGKLNVDKNWDAVEQSRELRILRISKVEDPNEELLHWAQVMELEKAYYSTTEESFDTSVGAGGDANAGKCWEGIATEAFFCLTIDPSSKQQFLGRRDRDIHDDILLETLESILHQQKTSSTKEVIAITFSDHIRGGECDVITKGEAQAINKNNRIRALQFVFRRLRRAGLLFLEDDQADRHILLSFEAVLKPALLQLLRDYPQGRSIPEIAGAILIQDQFKCIPLHWIETSLGHLVASQLVVQREESQLFFIK</sequence>
<dbReference type="InterPro" id="IPR040260">
    <property type="entry name" value="RFA2-like"/>
</dbReference>
<evidence type="ECO:0000256" key="1">
    <source>
        <dbReference type="ARBA" id="ARBA00004123"/>
    </source>
</evidence>
<dbReference type="AlphaFoldDB" id="A0A080ZBJ5"/>
<dbReference type="GO" id="GO:0003677">
    <property type="term" value="F:DNA binding"/>
    <property type="evidence" value="ECO:0007669"/>
    <property type="project" value="UniProtKB-KW"/>
</dbReference>
<dbReference type="InterPro" id="IPR018856">
    <property type="entry name" value="Stn1_N"/>
</dbReference>
<feature type="domain" description="CST complex subunit Stn1 N-terminal" evidence="10">
    <location>
        <begin position="61"/>
        <end position="168"/>
    </location>
</feature>
<keyword evidence="5" id="KW-0779">Telomere</keyword>
<reference evidence="11 12" key="1">
    <citation type="submission" date="2013-11" db="EMBL/GenBank/DDBJ databases">
        <title>The Genome Sequence of Phytophthora parasitica P1976.</title>
        <authorList>
            <consortium name="The Broad Institute Genomics Platform"/>
            <person name="Russ C."/>
            <person name="Tyler B."/>
            <person name="Panabieres F."/>
            <person name="Shan W."/>
            <person name="Tripathy S."/>
            <person name="Grunwald N."/>
            <person name="Machado M."/>
            <person name="Johnson C.S."/>
            <person name="Walker B."/>
            <person name="Young S."/>
            <person name="Zeng Q."/>
            <person name="Gargeya S."/>
            <person name="Fitzgerald M."/>
            <person name="Haas B."/>
            <person name="Abouelleil A."/>
            <person name="Allen A.W."/>
            <person name="Alvarado L."/>
            <person name="Arachchi H.M."/>
            <person name="Berlin A.M."/>
            <person name="Chapman S.B."/>
            <person name="Gainer-Dewar J."/>
            <person name="Goldberg J."/>
            <person name="Griggs A."/>
            <person name="Gujja S."/>
            <person name="Hansen M."/>
            <person name="Howarth C."/>
            <person name="Imamovic A."/>
            <person name="Ireland A."/>
            <person name="Larimer J."/>
            <person name="McCowan C."/>
            <person name="Murphy C."/>
            <person name="Pearson M."/>
            <person name="Poon T.W."/>
            <person name="Priest M."/>
            <person name="Roberts A."/>
            <person name="Saif S."/>
            <person name="Shea T."/>
            <person name="Sisk P."/>
            <person name="Sykes S."/>
            <person name="Wortman J."/>
            <person name="Nusbaum C."/>
            <person name="Birren B."/>
        </authorList>
    </citation>
    <scope>NUCLEOTIDE SEQUENCE [LARGE SCALE GENOMIC DNA]</scope>
    <source>
        <strain evidence="11 12">P1976</strain>
    </source>
</reference>
<name>A0A080ZBJ5_PHYNI</name>
<evidence type="ECO:0000313" key="11">
    <source>
        <dbReference type="EMBL" id="ETO64006.1"/>
    </source>
</evidence>
<keyword evidence="4" id="KW-0158">Chromosome</keyword>
<dbReference type="SUPFAM" id="SSF50249">
    <property type="entry name" value="Nucleic acid-binding proteins"/>
    <property type="match status" value="1"/>
</dbReference>
<keyword evidence="7" id="KW-0539">Nucleus</keyword>
<dbReference type="OrthoDB" id="77828at2759"/>
<comment type="caution">
    <text evidence="11">The sequence shown here is derived from an EMBL/GenBank/DDBJ whole genome shotgun (WGS) entry which is preliminary data.</text>
</comment>
<protein>
    <recommendedName>
        <fullName evidence="3">CST complex subunit STN1</fullName>
    </recommendedName>
    <alternativeName>
        <fullName evidence="8">Suppressor of cdc thirteen homolog</fullName>
    </alternativeName>
</protein>
<dbReference type="GO" id="GO:0000781">
    <property type="term" value="C:chromosome, telomeric region"/>
    <property type="evidence" value="ECO:0007669"/>
    <property type="project" value="UniProtKB-SubCell"/>
</dbReference>
<organism evidence="11 12">
    <name type="scientific">Phytophthora nicotianae P1976</name>
    <dbReference type="NCBI Taxonomy" id="1317066"/>
    <lineage>
        <taxon>Eukaryota</taxon>
        <taxon>Sar</taxon>
        <taxon>Stramenopiles</taxon>
        <taxon>Oomycota</taxon>
        <taxon>Peronosporomycetes</taxon>
        <taxon>Peronosporales</taxon>
        <taxon>Peronosporaceae</taxon>
        <taxon>Phytophthora</taxon>
    </lineage>
</organism>
<evidence type="ECO:0000256" key="4">
    <source>
        <dbReference type="ARBA" id="ARBA00022454"/>
    </source>
</evidence>
<dbReference type="Pfam" id="PF10451">
    <property type="entry name" value="Stn1"/>
    <property type="match status" value="1"/>
</dbReference>
<gene>
    <name evidence="11" type="ORF">F444_18404</name>
</gene>
<feature type="transmembrane region" description="Helical" evidence="9">
    <location>
        <begin position="6"/>
        <end position="27"/>
    </location>
</feature>
<dbReference type="PANTHER" id="PTHR13989">
    <property type="entry name" value="REPLICATION PROTEIN A-RELATED"/>
    <property type="match status" value="1"/>
</dbReference>
<evidence type="ECO:0000256" key="3">
    <source>
        <dbReference type="ARBA" id="ARBA00017411"/>
    </source>
</evidence>
<evidence type="ECO:0000256" key="2">
    <source>
        <dbReference type="ARBA" id="ARBA00004574"/>
    </source>
</evidence>
<dbReference type="PANTHER" id="PTHR13989:SF33">
    <property type="entry name" value="CST COMPLEX SUBUNIT STN1"/>
    <property type="match status" value="1"/>
</dbReference>
<evidence type="ECO:0000256" key="8">
    <source>
        <dbReference type="ARBA" id="ARBA00030039"/>
    </source>
</evidence>
<proteinExistence type="predicted"/>
<dbReference type="GO" id="GO:0005634">
    <property type="term" value="C:nucleus"/>
    <property type="evidence" value="ECO:0007669"/>
    <property type="project" value="UniProtKB-SubCell"/>
</dbReference>
<evidence type="ECO:0000256" key="9">
    <source>
        <dbReference type="SAM" id="Phobius"/>
    </source>
</evidence>
<evidence type="ECO:0000256" key="7">
    <source>
        <dbReference type="ARBA" id="ARBA00023242"/>
    </source>
</evidence>
<keyword evidence="6" id="KW-0238">DNA-binding</keyword>
<dbReference type="Proteomes" id="UP000028582">
    <property type="component" value="Unassembled WGS sequence"/>
</dbReference>
<dbReference type="EMBL" id="ANJA01003347">
    <property type="protein sequence ID" value="ETO64006.1"/>
    <property type="molecule type" value="Genomic_DNA"/>
</dbReference>
<evidence type="ECO:0000259" key="10">
    <source>
        <dbReference type="Pfam" id="PF10451"/>
    </source>
</evidence>
<keyword evidence="9" id="KW-0472">Membrane</keyword>
<evidence type="ECO:0000256" key="6">
    <source>
        <dbReference type="ARBA" id="ARBA00023125"/>
    </source>
</evidence>
<accession>A0A080ZBJ5</accession>
<dbReference type="InterPro" id="IPR012340">
    <property type="entry name" value="NA-bd_OB-fold"/>
</dbReference>
<comment type="subcellular location">
    <subcellularLocation>
        <location evidence="2">Chromosome</location>
        <location evidence="2">Telomere</location>
    </subcellularLocation>
    <subcellularLocation>
        <location evidence="1">Nucleus</location>
    </subcellularLocation>
</comment>
<evidence type="ECO:0000313" key="12">
    <source>
        <dbReference type="Proteomes" id="UP000028582"/>
    </source>
</evidence>
<dbReference type="Gene3D" id="2.40.50.140">
    <property type="entry name" value="Nucleic acid-binding proteins"/>
    <property type="match status" value="1"/>
</dbReference>
<evidence type="ECO:0000256" key="5">
    <source>
        <dbReference type="ARBA" id="ARBA00022895"/>
    </source>
</evidence>